<dbReference type="PANTHER" id="PTHR43143">
    <property type="entry name" value="METALLOPHOSPHOESTERASE, CALCINEURIN SUPERFAMILY"/>
    <property type="match status" value="1"/>
</dbReference>
<dbReference type="Pfam" id="PF00149">
    <property type="entry name" value="Metallophos"/>
    <property type="match status" value="1"/>
</dbReference>
<evidence type="ECO:0000313" key="2">
    <source>
        <dbReference type="EMBL" id="MXQ14291.1"/>
    </source>
</evidence>
<organism evidence="2 3">
    <name type="scientific">Microvirga makkahensis</name>
    <dbReference type="NCBI Taxonomy" id="1128670"/>
    <lineage>
        <taxon>Bacteria</taxon>
        <taxon>Pseudomonadati</taxon>
        <taxon>Pseudomonadota</taxon>
        <taxon>Alphaproteobacteria</taxon>
        <taxon>Hyphomicrobiales</taxon>
        <taxon>Methylobacteriaceae</taxon>
        <taxon>Microvirga</taxon>
    </lineage>
</organism>
<gene>
    <name evidence="2" type="ORF">GR328_23120</name>
</gene>
<dbReference type="AlphaFoldDB" id="A0A7X3MW10"/>
<dbReference type="InterPro" id="IPR029052">
    <property type="entry name" value="Metallo-depent_PP-like"/>
</dbReference>
<dbReference type="RefSeq" id="WP_160888020.1">
    <property type="nucleotide sequence ID" value="NZ_WURB01000030.1"/>
</dbReference>
<dbReference type="SUPFAM" id="SSF56300">
    <property type="entry name" value="Metallo-dependent phosphatases"/>
    <property type="match status" value="1"/>
</dbReference>
<evidence type="ECO:0000313" key="3">
    <source>
        <dbReference type="Proteomes" id="UP000436483"/>
    </source>
</evidence>
<dbReference type="GO" id="GO:0016787">
    <property type="term" value="F:hydrolase activity"/>
    <property type="evidence" value="ECO:0007669"/>
    <property type="project" value="InterPro"/>
</dbReference>
<evidence type="ECO:0000259" key="1">
    <source>
        <dbReference type="Pfam" id="PF00149"/>
    </source>
</evidence>
<protein>
    <submittedName>
        <fullName evidence="2">Metallophosphoesterase</fullName>
    </submittedName>
</protein>
<dbReference type="EMBL" id="WURB01000030">
    <property type="protein sequence ID" value="MXQ14291.1"/>
    <property type="molecule type" value="Genomic_DNA"/>
</dbReference>
<dbReference type="OrthoDB" id="651281at2"/>
<reference evidence="2 3" key="1">
    <citation type="submission" date="2019-12" db="EMBL/GenBank/DDBJ databases">
        <authorList>
            <person name="Yuan C.-G."/>
        </authorList>
    </citation>
    <scope>NUCLEOTIDE SEQUENCE [LARGE SCALE GENOMIC DNA]</scope>
    <source>
        <strain evidence="2 3">KCTC 23863</strain>
    </source>
</reference>
<sequence>MKIIQITDTHLSFLKPQFQANWKPLVEWINSMEPDLVVHTGDLTVDGADFEEDLVHGREMLRDLRYPTLCVPGNHDIGDLPGTRQPVDGERLSRWRRIIGPDRWTHDLGEWRLIGLNSMIIGSGSSEADEQLAWLTDTLHTREGRRVLVFKHKPLFVEDPEEGETGYWGMRPEPRRILLELLTENGVELVASGHLHRARIVDGAPFRRVWGPSSGFVVGPMVHMPYGDAIVGAAVHILGSGIESRIVPLDVLSPIVLDDVIHEVYPPSPAEETLS</sequence>
<dbReference type="Proteomes" id="UP000436483">
    <property type="component" value="Unassembled WGS sequence"/>
</dbReference>
<feature type="domain" description="Calcineurin-like phosphoesterase" evidence="1">
    <location>
        <begin position="1"/>
        <end position="197"/>
    </location>
</feature>
<proteinExistence type="predicted"/>
<keyword evidence="3" id="KW-1185">Reference proteome</keyword>
<dbReference type="InterPro" id="IPR051918">
    <property type="entry name" value="STPP_CPPED1"/>
</dbReference>
<reference evidence="2 3" key="2">
    <citation type="submission" date="2020-01" db="EMBL/GenBank/DDBJ databases">
        <title>Microvirga sp. nov., an arsenate reduction bacterium isolated from Tibet hotspring sediments.</title>
        <authorList>
            <person name="Xian W.-D."/>
            <person name="Li W.-J."/>
        </authorList>
    </citation>
    <scope>NUCLEOTIDE SEQUENCE [LARGE SCALE GENOMIC DNA]</scope>
    <source>
        <strain evidence="2 3">KCTC 23863</strain>
    </source>
</reference>
<accession>A0A7X3MW10</accession>
<dbReference type="PANTHER" id="PTHR43143:SF1">
    <property type="entry name" value="SERINE_THREONINE-PROTEIN PHOSPHATASE CPPED1"/>
    <property type="match status" value="1"/>
</dbReference>
<dbReference type="Gene3D" id="3.60.21.10">
    <property type="match status" value="1"/>
</dbReference>
<name>A0A7X3MW10_9HYPH</name>
<comment type="caution">
    <text evidence="2">The sequence shown here is derived from an EMBL/GenBank/DDBJ whole genome shotgun (WGS) entry which is preliminary data.</text>
</comment>
<dbReference type="InterPro" id="IPR004843">
    <property type="entry name" value="Calcineurin-like_PHP"/>
</dbReference>